<sequence length="174" mass="19285">MKSLLLKLCVFLMINTAGSEIMAQQESSSKIPKYDRTKTGYIMVLREGDDVIGEIEKLAKAEKISSANFSGIGFAGEVTFGFYDFNAKKFNPKTFNKVEMGSLTGSIAWNEKGPSLHIHGVATDDQFNAYGGHILSLHVGTGSMEIYITIDDKKLERKIEQPLNANVLQLEHQH</sequence>
<dbReference type="AlphaFoldDB" id="A0A085ZTU5"/>
<dbReference type="PANTHER" id="PTHR34988:SF1">
    <property type="entry name" value="DNA-BINDING PROTEIN"/>
    <property type="match status" value="1"/>
</dbReference>
<gene>
    <name evidence="3" type="ORF">IX38_09180</name>
</gene>
<comment type="caution">
    <text evidence="3">The sequence shown here is derived from an EMBL/GenBank/DDBJ whole genome shotgun (WGS) entry which is preliminary data.</text>
</comment>
<name>A0A085ZTU5_9FLAO</name>
<dbReference type="STRING" id="421531.IX38_09180"/>
<dbReference type="eggNOG" id="COG1661">
    <property type="taxonomic scope" value="Bacteria"/>
</dbReference>
<keyword evidence="4" id="KW-1185">Reference proteome</keyword>
<dbReference type="CDD" id="cd11378">
    <property type="entry name" value="DUF296"/>
    <property type="match status" value="1"/>
</dbReference>
<evidence type="ECO:0000313" key="3">
    <source>
        <dbReference type="EMBL" id="KFF07859.1"/>
    </source>
</evidence>
<dbReference type="Proteomes" id="UP000028703">
    <property type="component" value="Unassembled WGS sequence"/>
</dbReference>
<dbReference type="Pfam" id="PF03479">
    <property type="entry name" value="PCC"/>
    <property type="match status" value="1"/>
</dbReference>
<feature type="signal peptide" evidence="1">
    <location>
        <begin position="1"/>
        <end position="19"/>
    </location>
</feature>
<evidence type="ECO:0000259" key="2">
    <source>
        <dbReference type="PROSITE" id="PS51742"/>
    </source>
</evidence>
<evidence type="ECO:0000313" key="4">
    <source>
        <dbReference type="Proteomes" id="UP000028703"/>
    </source>
</evidence>
<evidence type="ECO:0000256" key="1">
    <source>
        <dbReference type="SAM" id="SignalP"/>
    </source>
</evidence>
<dbReference type="EMBL" id="JPRO01000005">
    <property type="protein sequence ID" value="KFF07859.1"/>
    <property type="molecule type" value="Genomic_DNA"/>
</dbReference>
<protein>
    <recommendedName>
        <fullName evidence="2">PPC domain-containing protein</fullName>
    </recommendedName>
</protein>
<feature type="domain" description="PPC" evidence="2">
    <location>
        <begin position="35"/>
        <end position="171"/>
    </location>
</feature>
<organism evidence="3 4">
    <name type="scientific">Chryseobacterium luteum</name>
    <dbReference type="NCBI Taxonomy" id="421531"/>
    <lineage>
        <taxon>Bacteria</taxon>
        <taxon>Pseudomonadati</taxon>
        <taxon>Bacteroidota</taxon>
        <taxon>Flavobacteriia</taxon>
        <taxon>Flavobacteriales</taxon>
        <taxon>Weeksellaceae</taxon>
        <taxon>Chryseobacterium group</taxon>
        <taxon>Chryseobacterium</taxon>
    </lineage>
</organism>
<reference evidence="3 4" key="1">
    <citation type="submission" date="2014-07" db="EMBL/GenBank/DDBJ databases">
        <title>Genome of Chryseobacterium luteum DSM 18605.</title>
        <authorList>
            <person name="Stropko S.J."/>
            <person name="Pipes S.E."/>
            <person name="Newman J.D."/>
        </authorList>
    </citation>
    <scope>NUCLEOTIDE SEQUENCE [LARGE SCALE GENOMIC DNA]</scope>
    <source>
        <strain evidence="3 4">DSM 18605</strain>
    </source>
</reference>
<dbReference type="Gene3D" id="3.30.1330.80">
    <property type="entry name" value="Hypothetical protein, similar to alpha- acetolactate decarboxylase, domain 2"/>
    <property type="match status" value="1"/>
</dbReference>
<feature type="chain" id="PRO_5001801742" description="PPC domain-containing protein" evidence="1">
    <location>
        <begin position="20"/>
        <end position="174"/>
    </location>
</feature>
<dbReference type="InterPro" id="IPR005175">
    <property type="entry name" value="PPC_dom"/>
</dbReference>
<accession>A0A085ZTU5</accession>
<dbReference type="SUPFAM" id="SSF117856">
    <property type="entry name" value="AF0104/ALDC/Ptd012-like"/>
    <property type="match status" value="1"/>
</dbReference>
<proteinExistence type="predicted"/>
<dbReference type="PROSITE" id="PS51742">
    <property type="entry name" value="PPC"/>
    <property type="match status" value="1"/>
</dbReference>
<dbReference type="PANTHER" id="PTHR34988">
    <property type="entry name" value="PROTEIN, PUTATIVE-RELATED"/>
    <property type="match status" value="1"/>
</dbReference>
<keyword evidence="1" id="KW-0732">Signal</keyword>